<dbReference type="AlphaFoldDB" id="A0A8K0CXU9"/>
<gene>
    <name evidence="1" type="ORF">ILUMI_10465</name>
</gene>
<dbReference type="EMBL" id="VTPC01005723">
    <property type="protein sequence ID" value="KAF2895685.1"/>
    <property type="molecule type" value="Genomic_DNA"/>
</dbReference>
<keyword evidence="2" id="KW-1185">Reference proteome</keyword>
<accession>A0A8K0CXU9</accession>
<evidence type="ECO:0000313" key="2">
    <source>
        <dbReference type="Proteomes" id="UP000801492"/>
    </source>
</evidence>
<evidence type="ECO:0000313" key="1">
    <source>
        <dbReference type="EMBL" id="KAF2895685.1"/>
    </source>
</evidence>
<sequence length="90" mass="10564">MKETMTGEHSTVFSLYKAGHSRITSNVLSFKETYKRFIKLKQEKLENIKFLVGHIEVEENREFYKLLDAESSEVNNKIEDEANSEAEEFE</sequence>
<organism evidence="1 2">
    <name type="scientific">Ignelater luminosus</name>
    <name type="common">Cucubano</name>
    <name type="synonym">Pyrophorus luminosus</name>
    <dbReference type="NCBI Taxonomy" id="2038154"/>
    <lineage>
        <taxon>Eukaryota</taxon>
        <taxon>Metazoa</taxon>
        <taxon>Ecdysozoa</taxon>
        <taxon>Arthropoda</taxon>
        <taxon>Hexapoda</taxon>
        <taxon>Insecta</taxon>
        <taxon>Pterygota</taxon>
        <taxon>Neoptera</taxon>
        <taxon>Endopterygota</taxon>
        <taxon>Coleoptera</taxon>
        <taxon>Polyphaga</taxon>
        <taxon>Elateriformia</taxon>
        <taxon>Elateroidea</taxon>
        <taxon>Elateridae</taxon>
        <taxon>Agrypninae</taxon>
        <taxon>Pyrophorini</taxon>
        <taxon>Ignelater</taxon>
    </lineage>
</organism>
<name>A0A8K0CXU9_IGNLU</name>
<comment type="caution">
    <text evidence="1">The sequence shown here is derived from an EMBL/GenBank/DDBJ whole genome shotgun (WGS) entry which is preliminary data.</text>
</comment>
<protein>
    <submittedName>
        <fullName evidence="1">Uncharacterized protein</fullName>
    </submittedName>
</protein>
<dbReference type="Proteomes" id="UP000801492">
    <property type="component" value="Unassembled WGS sequence"/>
</dbReference>
<reference evidence="1" key="1">
    <citation type="submission" date="2019-08" db="EMBL/GenBank/DDBJ databases">
        <title>The genome of the North American firefly Photinus pyralis.</title>
        <authorList>
            <consortium name="Photinus pyralis genome working group"/>
            <person name="Fallon T.R."/>
            <person name="Sander Lower S.E."/>
            <person name="Weng J.-K."/>
        </authorList>
    </citation>
    <scope>NUCLEOTIDE SEQUENCE</scope>
    <source>
        <strain evidence="1">TRF0915ILg1</strain>
        <tissue evidence="1">Whole body</tissue>
    </source>
</reference>
<dbReference type="OrthoDB" id="6805082at2759"/>
<proteinExistence type="predicted"/>